<dbReference type="ExpressionAtlas" id="M0ZMH0">
    <property type="expression patterns" value="baseline and differential"/>
</dbReference>
<dbReference type="Gramene" id="PGSC0003DMT400003887">
    <property type="protein sequence ID" value="PGSC0003DMT400003887"/>
    <property type="gene ID" value="PGSC0003DMG401001531"/>
</dbReference>
<evidence type="ECO:0000256" key="1">
    <source>
        <dbReference type="ARBA" id="ARBA00007727"/>
    </source>
</evidence>
<keyword evidence="4" id="KW-1185">Reference proteome</keyword>
<evidence type="ECO:0000259" key="2">
    <source>
        <dbReference type="Pfam" id="PF13839"/>
    </source>
</evidence>
<organism evidence="3 4">
    <name type="scientific">Solanum tuberosum</name>
    <name type="common">Potato</name>
    <dbReference type="NCBI Taxonomy" id="4113"/>
    <lineage>
        <taxon>Eukaryota</taxon>
        <taxon>Viridiplantae</taxon>
        <taxon>Streptophyta</taxon>
        <taxon>Embryophyta</taxon>
        <taxon>Tracheophyta</taxon>
        <taxon>Spermatophyta</taxon>
        <taxon>Magnoliopsida</taxon>
        <taxon>eudicotyledons</taxon>
        <taxon>Gunneridae</taxon>
        <taxon>Pentapetalae</taxon>
        <taxon>asterids</taxon>
        <taxon>lamiids</taxon>
        <taxon>Solanales</taxon>
        <taxon>Solanaceae</taxon>
        <taxon>Solanoideae</taxon>
        <taxon>Solaneae</taxon>
        <taxon>Solanum</taxon>
    </lineage>
</organism>
<reference evidence="3" key="2">
    <citation type="submission" date="2015-06" db="UniProtKB">
        <authorList>
            <consortium name="EnsemblPlants"/>
        </authorList>
    </citation>
    <scope>IDENTIFICATION</scope>
    <source>
        <strain evidence="3">DM1-3 516 R44</strain>
    </source>
</reference>
<sequence length="84" mass="9901">MMKLVEVAIKKLNEKSGFKVELLNITQLSEYRKEGHSSIYRKHWDPLTKEQLANPSSYADCIHWCLPGVPDIWNHFLYAHLLYL</sequence>
<gene>
    <name evidence="3" type="primary">LOC102587657</name>
</gene>
<dbReference type="AlphaFoldDB" id="M0ZMH0"/>
<comment type="similarity">
    <text evidence="1">Belongs to the PC-esterase family. TBL subfamily.</text>
</comment>
<dbReference type="HOGENOM" id="CLU_020953_7_2_1"/>
<evidence type="ECO:0000313" key="3">
    <source>
        <dbReference type="EnsemblPlants" id="PGSC0003DMT400003887"/>
    </source>
</evidence>
<dbReference type="GO" id="GO:0016413">
    <property type="term" value="F:O-acetyltransferase activity"/>
    <property type="evidence" value="ECO:0007669"/>
    <property type="project" value="InterPro"/>
</dbReference>
<reference evidence="4" key="1">
    <citation type="journal article" date="2011" name="Nature">
        <title>Genome sequence and analysis of the tuber crop potato.</title>
        <authorList>
            <consortium name="The Potato Genome Sequencing Consortium"/>
        </authorList>
    </citation>
    <scope>NUCLEOTIDE SEQUENCE [LARGE SCALE GENOMIC DNA]</scope>
    <source>
        <strain evidence="4">cv. DM1-3 516 R44</strain>
    </source>
</reference>
<dbReference type="PANTHER" id="PTHR32285">
    <property type="entry name" value="PROTEIN TRICHOME BIREFRINGENCE-LIKE 9-RELATED"/>
    <property type="match status" value="1"/>
</dbReference>
<dbReference type="EnsemblPlants" id="PGSC0003DMT400003887">
    <property type="protein sequence ID" value="PGSC0003DMT400003887"/>
    <property type="gene ID" value="PGSC0003DMG401001531"/>
</dbReference>
<evidence type="ECO:0000313" key="4">
    <source>
        <dbReference type="Proteomes" id="UP000011115"/>
    </source>
</evidence>
<dbReference type="PANTHER" id="PTHR32285:SF315">
    <property type="entry name" value="PROTEIN TRICHOME BIREFRINGENCE-LIKE 34"/>
    <property type="match status" value="1"/>
</dbReference>
<dbReference type="Pfam" id="PF13839">
    <property type="entry name" value="PC-Esterase"/>
    <property type="match status" value="1"/>
</dbReference>
<protein>
    <recommendedName>
        <fullName evidence="2">Trichome birefringence-like C-terminal domain-containing protein</fullName>
    </recommendedName>
</protein>
<dbReference type="OrthoDB" id="2016263at2759"/>
<name>M0ZMH0_SOLTU</name>
<proteinExistence type="inferred from homology"/>
<dbReference type="InterPro" id="IPR029962">
    <property type="entry name" value="TBL"/>
</dbReference>
<dbReference type="InterPro" id="IPR026057">
    <property type="entry name" value="TBL_C"/>
</dbReference>
<accession>M0ZMH0</accession>
<feature type="domain" description="Trichome birefringence-like C-terminal" evidence="2">
    <location>
        <begin position="4"/>
        <end position="79"/>
    </location>
</feature>
<dbReference type="Proteomes" id="UP000011115">
    <property type="component" value="Unassembled WGS sequence"/>
</dbReference>